<keyword evidence="2" id="KW-1185">Reference proteome</keyword>
<comment type="caution">
    <text evidence="1">The sequence shown here is derived from an EMBL/GenBank/DDBJ whole genome shotgun (WGS) entry which is preliminary data.</text>
</comment>
<dbReference type="EMBL" id="JAFBDR010000003">
    <property type="protein sequence ID" value="MBM7570396.1"/>
    <property type="molecule type" value="Genomic_DNA"/>
</dbReference>
<sequence>MNQNQIKALNDELEDPGNRVKFYISNVKKTTPARTGMVFFFVNPTIDYSHPH</sequence>
<gene>
    <name evidence="1" type="ORF">JOC48_000874</name>
</gene>
<evidence type="ECO:0000313" key="1">
    <source>
        <dbReference type="EMBL" id="MBM7570396.1"/>
    </source>
</evidence>
<evidence type="ECO:0000313" key="2">
    <source>
        <dbReference type="Proteomes" id="UP001296943"/>
    </source>
</evidence>
<name>A0ABS2MWX0_9BACI</name>
<dbReference type="Proteomes" id="UP001296943">
    <property type="component" value="Unassembled WGS sequence"/>
</dbReference>
<reference evidence="1 2" key="1">
    <citation type="submission" date="2021-01" db="EMBL/GenBank/DDBJ databases">
        <title>Genomic Encyclopedia of Type Strains, Phase IV (KMG-IV): sequencing the most valuable type-strain genomes for metagenomic binning, comparative biology and taxonomic classification.</title>
        <authorList>
            <person name="Goeker M."/>
        </authorList>
    </citation>
    <scope>NUCLEOTIDE SEQUENCE [LARGE SCALE GENOMIC DNA]</scope>
    <source>
        <strain evidence="1 2">DSM 23711</strain>
    </source>
</reference>
<proteinExistence type="predicted"/>
<protein>
    <submittedName>
        <fullName evidence="1">Uncharacterized protein</fullName>
    </submittedName>
</protein>
<organism evidence="1 2">
    <name type="scientific">Aquibacillus albus</name>
    <dbReference type="NCBI Taxonomy" id="1168171"/>
    <lineage>
        <taxon>Bacteria</taxon>
        <taxon>Bacillati</taxon>
        <taxon>Bacillota</taxon>
        <taxon>Bacilli</taxon>
        <taxon>Bacillales</taxon>
        <taxon>Bacillaceae</taxon>
        <taxon>Aquibacillus</taxon>
    </lineage>
</organism>
<accession>A0ABS2MWX0</accession>